<dbReference type="GO" id="GO:0140662">
    <property type="term" value="F:ATP-dependent protein folding chaperone"/>
    <property type="evidence" value="ECO:0007669"/>
    <property type="project" value="InterPro"/>
</dbReference>
<dbReference type="NCBIfam" id="NF009487">
    <property type="entry name" value="PRK12849.1"/>
    <property type="match status" value="1"/>
</dbReference>
<evidence type="ECO:0000256" key="2">
    <source>
        <dbReference type="ARBA" id="ARBA00023186"/>
    </source>
</evidence>
<evidence type="ECO:0000256" key="1">
    <source>
        <dbReference type="ARBA" id="ARBA00006607"/>
    </source>
</evidence>
<protein>
    <submittedName>
        <fullName evidence="4">Chaperonin CPN60</fullName>
    </submittedName>
</protein>
<keyword evidence="2" id="KW-0143">Chaperone</keyword>
<dbReference type="NCBIfam" id="NF000592">
    <property type="entry name" value="PRK00013.1"/>
    <property type="match status" value="1"/>
</dbReference>
<dbReference type="Proteomes" id="UP000078348">
    <property type="component" value="Unassembled WGS sequence"/>
</dbReference>
<dbReference type="Gene3D" id="1.10.560.10">
    <property type="entry name" value="GroEL-like equatorial domain"/>
    <property type="match status" value="1"/>
</dbReference>
<sequence>MQRFASRASVLRRFIGSGKELKFGVEAREAMLRGVNLLSDAVETTLGPKGRNVIIDQPYGAPKITKDGVTVAKSIEFEDRFENMGAQLVRQVANNANEAAGDGTTTATSVAAGLNPMDLRRGVNLAVDAVVAEIRNMSKKVSSNEEIMQVASISANNDKTIGQLIATAMEKVGKEGVISVQDGKTLNDELEVVEGMKFDRGFISPYFMTDTKTMKTEMDDPSILLYDSKISSIQSLLPILENVAREGRSLVIIAEDVDGEALSTLILNKLRGGLKVVAIKAPGFGDNRKNTLADLATLTGATLVSQETGQKLESV</sequence>
<dbReference type="OrthoDB" id="496at2759"/>
<evidence type="ECO:0000313" key="4">
    <source>
        <dbReference type="EMBL" id="OAO13700.1"/>
    </source>
</evidence>
<reference evidence="4 5" key="1">
    <citation type="submission" date="2016-05" db="EMBL/GenBank/DDBJ databases">
        <title>Nuclear genome of Blastocystis sp. subtype 1 NandII.</title>
        <authorList>
            <person name="Gentekaki E."/>
            <person name="Curtis B."/>
            <person name="Stairs C."/>
            <person name="Eme L."/>
            <person name="Herman E."/>
            <person name="Klimes V."/>
            <person name="Arias M.C."/>
            <person name="Elias M."/>
            <person name="Hilliou F."/>
            <person name="Klute M."/>
            <person name="Malik S.-B."/>
            <person name="Pightling A."/>
            <person name="Rachubinski R."/>
            <person name="Salas D."/>
            <person name="Schlacht A."/>
            <person name="Suga H."/>
            <person name="Archibald J."/>
            <person name="Ball S.G."/>
            <person name="Clark G."/>
            <person name="Dacks J."/>
            <person name="Van Der Giezen M."/>
            <person name="Tsaousis A."/>
            <person name="Roger A."/>
        </authorList>
    </citation>
    <scope>NUCLEOTIDE SEQUENCE [LARGE SCALE GENOMIC DNA]</scope>
    <source>
        <strain evidence="5">ATCC 50177 / NandII</strain>
    </source>
</reference>
<dbReference type="EMBL" id="LXWW01000336">
    <property type="protein sequence ID" value="OAO13700.1"/>
    <property type="molecule type" value="Genomic_DNA"/>
</dbReference>
<organism evidence="4 5">
    <name type="scientific">Blastocystis sp. subtype 1 (strain ATCC 50177 / NandII)</name>
    <dbReference type="NCBI Taxonomy" id="478820"/>
    <lineage>
        <taxon>Eukaryota</taxon>
        <taxon>Sar</taxon>
        <taxon>Stramenopiles</taxon>
        <taxon>Bigyra</taxon>
        <taxon>Opalozoa</taxon>
        <taxon>Opalinata</taxon>
        <taxon>Blastocystidae</taxon>
        <taxon>Blastocystis</taxon>
    </lineage>
</organism>
<comment type="caution">
    <text evidence="4">The sequence shown here is derived from an EMBL/GenBank/DDBJ whole genome shotgun (WGS) entry which is preliminary data.</text>
</comment>
<evidence type="ECO:0000313" key="5">
    <source>
        <dbReference type="Proteomes" id="UP000078348"/>
    </source>
</evidence>
<dbReference type="PANTHER" id="PTHR45633">
    <property type="entry name" value="60 KDA HEAT SHOCK PROTEIN, MITOCHONDRIAL"/>
    <property type="match status" value="1"/>
</dbReference>
<dbReference type="FunFam" id="3.50.7.10:FF:000001">
    <property type="entry name" value="60 kDa chaperonin"/>
    <property type="match status" value="1"/>
</dbReference>
<accession>A0A196S9H0</accession>
<dbReference type="InterPro" id="IPR027413">
    <property type="entry name" value="GROEL-like_equatorial_sf"/>
</dbReference>
<keyword evidence="5" id="KW-1185">Reference proteome</keyword>
<proteinExistence type="inferred from homology"/>
<dbReference type="InterPro" id="IPR002423">
    <property type="entry name" value="Cpn60/GroEL/TCP-1"/>
</dbReference>
<comment type="similarity">
    <text evidence="1 3">Belongs to the chaperonin (HSP60) family.</text>
</comment>
<dbReference type="SUPFAM" id="SSF48592">
    <property type="entry name" value="GroEL equatorial domain-like"/>
    <property type="match status" value="1"/>
</dbReference>
<dbReference type="AlphaFoldDB" id="A0A196S9H0"/>
<dbReference type="SUPFAM" id="SSF52029">
    <property type="entry name" value="GroEL apical domain-like"/>
    <property type="match status" value="1"/>
</dbReference>
<dbReference type="GO" id="GO:0005524">
    <property type="term" value="F:ATP binding"/>
    <property type="evidence" value="ECO:0007669"/>
    <property type="project" value="InterPro"/>
</dbReference>
<feature type="non-terminal residue" evidence="4">
    <location>
        <position position="315"/>
    </location>
</feature>
<dbReference type="Gene3D" id="3.50.7.10">
    <property type="entry name" value="GroEL"/>
    <property type="match status" value="1"/>
</dbReference>
<dbReference type="GO" id="GO:0042026">
    <property type="term" value="P:protein refolding"/>
    <property type="evidence" value="ECO:0007669"/>
    <property type="project" value="InterPro"/>
</dbReference>
<dbReference type="InterPro" id="IPR001844">
    <property type="entry name" value="Cpn60/GroEL"/>
</dbReference>
<dbReference type="Pfam" id="PF00118">
    <property type="entry name" value="Cpn60_TCP1"/>
    <property type="match status" value="1"/>
</dbReference>
<name>A0A196S9H0_BLAHN</name>
<gene>
    <name evidence="4" type="ORF">AV274_4575</name>
</gene>
<dbReference type="InterPro" id="IPR027409">
    <property type="entry name" value="GroEL-like_apical_dom_sf"/>
</dbReference>
<dbReference type="STRING" id="478820.A0A196S9H0"/>
<dbReference type="PRINTS" id="PR00298">
    <property type="entry name" value="CHAPERONIN60"/>
</dbReference>
<evidence type="ECO:0000256" key="3">
    <source>
        <dbReference type="RuleBase" id="RU000418"/>
    </source>
</evidence>